<feature type="transmembrane region" description="Helical" evidence="1">
    <location>
        <begin position="6"/>
        <end position="30"/>
    </location>
</feature>
<keyword evidence="1" id="KW-0472">Membrane</keyword>
<keyword evidence="1" id="KW-0812">Transmembrane</keyword>
<gene>
    <name evidence="2" type="ORF">B0T16DRAFT_396543</name>
</gene>
<evidence type="ECO:0000256" key="1">
    <source>
        <dbReference type="SAM" id="Phobius"/>
    </source>
</evidence>
<keyword evidence="1" id="KW-1133">Transmembrane helix</keyword>
<accession>A0AA39YNS5</accession>
<evidence type="ECO:0000313" key="2">
    <source>
        <dbReference type="EMBL" id="KAK0655240.1"/>
    </source>
</evidence>
<protein>
    <submittedName>
        <fullName evidence="2">Uncharacterized protein</fullName>
    </submittedName>
</protein>
<name>A0AA39YNS5_9PEZI</name>
<comment type="caution">
    <text evidence="2">The sequence shown here is derived from an EMBL/GenBank/DDBJ whole genome shotgun (WGS) entry which is preliminary data.</text>
</comment>
<reference evidence="2" key="1">
    <citation type="submission" date="2023-06" db="EMBL/GenBank/DDBJ databases">
        <title>Genome-scale phylogeny and comparative genomics of the fungal order Sordariales.</title>
        <authorList>
            <consortium name="Lawrence Berkeley National Laboratory"/>
            <person name="Hensen N."/>
            <person name="Bonometti L."/>
            <person name="Westerberg I."/>
            <person name="Brannstrom I.O."/>
            <person name="Guillou S."/>
            <person name="Cros-Aarteil S."/>
            <person name="Calhoun S."/>
            <person name="Haridas S."/>
            <person name="Kuo A."/>
            <person name="Mondo S."/>
            <person name="Pangilinan J."/>
            <person name="Riley R."/>
            <person name="Labutti K."/>
            <person name="Andreopoulos B."/>
            <person name="Lipzen A."/>
            <person name="Chen C."/>
            <person name="Yanf M."/>
            <person name="Daum C."/>
            <person name="Ng V."/>
            <person name="Clum A."/>
            <person name="Steindorff A."/>
            <person name="Ohm R."/>
            <person name="Martin F."/>
            <person name="Silar P."/>
            <person name="Natvig D."/>
            <person name="Lalanne C."/>
            <person name="Gautier V."/>
            <person name="Ament-Velasquez S.L."/>
            <person name="Kruys A."/>
            <person name="Hutchinson M.I."/>
            <person name="Powell A.J."/>
            <person name="Barry K."/>
            <person name="Miller A.N."/>
            <person name="Grigoriev I.V."/>
            <person name="Debuchy R."/>
            <person name="Gladieux P."/>
            <person name="Thoren M.H."/>
            <person name="Johannesson H."/>
        </authorList>
    </citation>
    <scope>NUCLEOTIDE SEQUENCE</scope>
    <source>
        <strain evidence="2">SMH2532-1</strain>
    </source>
</reference>
<sequence>MWHPKLIILVIILVCLLFALALLACHLWVLETWIESRLLLDSKKHRVNIPQTTTEKPPSGCRIVNLRVARASSPNVANAIIRSEFDIQDAANVGRRSWLVRLKDWDTSRGLWRWRQATPRRSSKCVHRLLGRNGVTVAMHCIHGSRCQLSDVVHRTATKVAIRTGIGDKVP</sequence>
<dbReference type="EMBL" id="JAULSV010000001">
    <property type="protein sequence ID" value="KAK0655240.1"/>
    <property type="molecule type" value="Genomic_DNA"/>
</dbReference>
<dbReference type="PROSITE" id="PS51257">
    <property type="entry name" value="PROKAR_LIPOPROTEIN"/>
    <property type="match status" value="1"/>
</dbReference>
<evidence type="ECO:0000313" key="3">
    <source>
        <dbReference type="Proteomes" id="UP001174936"/>
    </source>
</evidence>
<dbReference type="AlphaFoldDB" id="A0AA39YNS5"/>
<dbReference type="Proteomes" id="UP001174936">
    <property type="component" value="Unassembled WGS sequence"/>
</dbReference>
<organism evidence="2 3">
    <name type="scientific">Cercophora newfieldiana</name>
    <dbReference type="NCBI Taxonomy" id="92897"/>
    <lineage>
        <taxon>Eukaryota</taxon>
        <taxon>Fungi</taxon>
        <taxon>Dikarya</taxon>
        <taxon>Ascomycota</taxon>
        <taxon>Pezizomycotina</taxon>
        <taxon>Sordariomycetes</taxon>
        <taxon>Sordariomycetidae</taxon>
        <taxon>Sordariales</taxon>
        <taxon>Lasiosphaeriaceae</taxon>
        <taxon>Cercophora</taxon>
    </lineage>
</organism>
<proteinExistence type="predicted"/>
<keyword evidence="3" id="KW-1185">Reference proteome</keyword>